<sequence>MTSLNPPSFLITFIACIQTLVPYEQLGRFIFTDNSSGKEPELSNLEPFIALMQEQIVLPELGPLILRELIPAPDRVINESLAQAKQSFFAKNEKKAVETSKEHLEIANSQSSPTG</sequence>
<gene>
    <name evidence="1" type="ORF">BN59_03629</name>
</gene>
<protein>
    <submittedName>
        <fullName evidence="1">Uncharacterized protein</fullName>
    </submittedName>
</protein>
<proteinExistence type="predicted"/>
<accession>A0A078L289</accession>
<dbReference type="EMBL" id="CCSB01000004">
    <property type="protein sequence ID" value="CDZ79311.1"/>
    <property type="molecule type" value="Genomic_DNA"/>
</dbReference>
<dbReference type="Proteomes" id="UP000044071">
    <property type="component" value="Unassembled WGS sequence"/>
</dbReference>
<organism evidence="1 2">
    <name type="scientific">Legionella massiliensis</name>
    <dbReference type="NCBI Taxonomy" id="1034943"/>
    <lineage>
        <taxon>Bacteria</taxon>
        <taxon>Pseudomonadati</taxon>
        <taxon>Pseudomonadota</taxon>
        <taxon>Gammaproteobacteria</taxon>
        <taxon>Legionellales</taxon>
        <taxon>Legionellaceae</taxon>
        <taxon>Legionella</taxon>
    </lineage>
</organism>
<name>A0A078L289_9GAMM</name>
<evidence type="ECO:0000313" key="1">
    <source>
        <dbReference type="EMBL" id="CDZ79311.1"/>
    </source>
</evidence>
<keyword evidence="2" id="KW-1185">Reference proteome</keyword>
<dbReference type="AlphaFoldDB" id="A0A078L289"/>
<reference evidence="1 2" key="1">
    <citation type="submission" date="2014-06" db="EMBL/GenBank/DDBJ databases">
        <authorList>
            <person name="Urmite Genomes Urmite Genomes"/>
        </authorList>
    </citation>
    <scope>NUCLEOTIDE SEQUENCE [LARGE SCALE GENOMIC DNA]</scope>
</reference>
<evidence type="ECO:0000313" key="2">
    <source>
        <dbReference type="Proteomes" id="UP000044071"/>
    </source>
</evidence>